<feature type="non-terminal residue" evidence="2">
    <location>
        <position position="59"/>
    </location>
</feature>
<organism evidence="2 3">
    <name type="scientific">Linnemannia elongata AG-77</name>
    <dbReference type="NCBI Taxonomy" id="1314771"/>
    <lineage>
        <taxon>Eukaryota</taxon>
        <taxon>Fungi</taxon>
        <taxon>Fungi incertae sedis</taxon>
        <taxon>Mucoromycota</taxon>
        <taxon>Mortierellomycotina</taxon>
        <taxon>Mortierellomycetes</taxon>
        <taxon>Mortierellales</taxon>
        <taxon>Mortierellaceae</taxon>
        <taxon>Linnemannia</taxon>
    </lineage>
</organism>
<dbReference type="EMBL" id="KV442047">
    <property type="protein sequence ID" value="OAQ28561.1"/>
    <property type="molecule type" value="Genomic_DNA"/>
</dbReference>
<evidence type="ECO:0008006" key="4">
    <source>
        <dbReference type="Google" id="ProtNLM"/>
    </source>
</evidence>
<reference evidence="2 3" key="1">
    <citation type="submission" date="2016-05" db="EMBL/GenBank/DDBJ databases">
        <title>Genome sequencing reveals origins of a unique bacterial endosymbiosis in the earliest lineages of terrestrial Fungi.</title>
        <authorList>
            <consortium name="DOE Joint Genome Institute"/>
            <person name="Uehling J."/>
            <person name="Gryganskyi A."/>
            <person name="Hameed K."/>
            <person name="Tschaplinski T."/>
            <person name="Misztal P."/>
            <person name="Wu S."/>
            <person name="Desiro A."/>
            <person name="Vande Pol N."/>
            <person name="Du Z.-Y."/>
            <person name="Zienkiewicz A."/>
            <person name="Zienkiewicz K."/>
            <person name="Morin E."/>
            <person name="Tisserant E."/>
            <person name="Splivallo R."/>
            <person name="Hainaut M."/>
            <person name="Henrissat B."/>
            <person name="Ohm R."/>
            <person name="Kuo A."/>
            <person name="Yan J."/>
            <person name="Lipzen A."/>
            <person name="Nolan M."/>
            <person name="Labutti K."/>
            <person name="Barry K."/>
            <person name="Goldstein A."/>
            <person name="Labbe J."/>
            <person name="Schadt C."/>
            <person name="Tuskan G."/>
            <person name="Grigoriev I."/>
            <person name="Martin F."/>
            <person name="Vilgalys R."/>
            <person name="Bonito G."/>
        </authorList>
    </citation>
    <scope>NUCLEOTIDE SEQUENCE [LARGE SCALE GENOMIC DNA]</scope>
    <source>
        <strain evidence="2 3">AG-77</strain>
    </source>
</reference>
<dbReference type="Proteomes" id="UP000078512">
    <property type="component" value="Unassembled WGS sequence"/>
</dbReference>
<feature type="region of interest" description="Disordered" evidence="1">
    <location>
        <begin position="1"/>
        <end position="59"/>
    </location>
</feature>
<evidence type="ECO:0000313" key="2">
    <source>
        <dbReference type="EMBL" id="OAQ28561.1"/>
    </source>
</evidence>
<name>A0A197JVU8_9FUNG</name>
<dbReference type="AlphaFoldDB" id="A0A197JVU8"/>
<keyword evidence="3" id="KW-1185">Reference proteome</keyword>
<proteinExistence type="predicted"/>
<accession>A0A197JVU8</accession>
<dbReference type="Gene3D" id="1.10.10.60">
    <property type="entry name" value="Homeodomain-like"/>
    <property type="match status" value="1"/>
</dbReference>
<evidence type="ECO:0000256" key="1">
    <source>
        <dbReference type="SAM" id="MobiDB-lite"/>
    </source>
</evidence>
<sequence>MKHPPPAKVLDATSQLQQGKSVRKVAQSLNISRSSVARIRNKDKENIPPPNPGRLRAIS</sequence>
<protein>
    <recommendedName>
        <fullName evidence="4">Resolvase HTH domain-containing protein</fullName>
    </recommendedName>
</protein>
<evidence type="ECO:0000313" key="3">
    <source>
        <dbReference type="Proteomes" id="UP000078512"/>
    </source>
</evidence>
<gene>
    <name evidence="2" type="ORF">K457DRAFT_95887</name>
</gene>